<feature type="region of interest" description="Disordered" evidence="1">
    <location>
        <begin position="56"/>
        <end position="89"/>
    </location>
</feature>
<feature type="region of interest" description="Disordered" evidence="1">
    <location>
        <begin position="1"/>
        <end position="20"/>
    </location>
</feature>
<dbReference type="EMBL" id="SSTE01019325">
    <property type="protein sequence ID" value="KAA0036664.1"/>
    <property type="molecule type" value="Genomic_DNA"/>
</dbReference>
<evidence type="ECO:0000313" key="2">
    <source>
        <dbReference type="EMBL" id="KAA0036664.1"/>
    </source>
</evidence>
<name>A0A5A7SZE6_CUCMM</name>
<comment type="caution">
    <text evidence="2">The sequence shown here is derived from an EMBL/GenBank/DDBJ whole genome shotgun (WGS) entry which is preliminary data.</text>
</comment>
<feature type="compositionally biased region" description="Basic and acidic residues" evidence="1">
    <location>
        <begin position="1"/>
        <end position="18"/>
    </location>
</feature>
<feature type="region of interest" description="Disordered" evidence="1">
    <location>
        <begin position="109"/>
        <end position="137"/>
    </location>
</feature>
<protein>
    <submittedName>
        <fullName evidence="2">Uncharacterized protein</fullName>
    </submittedName>
</protein>
<evidence type="ECO:0000313" key="3">
    <source>
        <dbReference type="Proteomes" id="UP000321393"/>
    </source>
</evidence>
<dbReference type="AlphaFoldDB" id="A0A5A7SZE6"/>
<feature type="compositionally biased region" description="Basic and acidic residues" evidence="1">
    <location>
        <begin position="123"/>
        <end position="133"/>
    </location>
</feature>
<gene>
    <name evidence="2" type="ORF">E6C27_scaffold48253G00010</name>
</gene>
<dbReference type="Proteomes" id="UP000321393">
    <property type="component" value="Unassembled WGS sequence"/>
</dbReference>
<organism evidence="2 3">
    <name type="scientific">Cucumis melo var. makuwa</name>
    <name type="common">Oriental melon</name>
    <dbReference type="NCBI Taxonomy" id="1194695"/>
    <lineage>
        <taxon>Eukaryota</taxon>
        <taxon>Viridiplantae</taxon>
        <taxon>Streptophyta</taxon>
        <taxon>Embryophyta</taxon>
        <taxon>Tracheophyta</taxon>
        <taxon>Spermatophyta</taxon>
        <taxon>Magnoliopsida</taxon>
        <taxon>eudicotyledons</taxon>
        <taxon>Gunneridae</taxon>
        <taxon>Pentapetalae</taxon>
        <taxon>rosids</taxon>
        <taxon>fabids</taxon>
        <taxon>Cucurbitales</taxon>
        <taxon>Cucurbitaceae</taxon>
        <taxon>Benincaseae</taxon>
        <taxon>Cucumis</taxon>
    </lineage>
</organism>
<evidence type="ECO:0000256" key="1">
    <source>
        <dbReference type="SAM" id="MobiDB-lite"/>
    </source>
</evidence>
<dbReference type="OrthoDB" id="1733729at2759"/>
<reference evidence="2 3" key="1">
    <citation type="submission" date="2019-08" db="EMBL/GenBank/DDBJ databases">
        <title>Draft genome sequences of two oriental melons (Cucumis melo L. var makuwa).</title>
        <authorList>
            <person name="Kwon S.-Y."/>
        </authorList>
    </citation>
    <scope>NUCLEOTIDE SEQUENCE [LARGE SCALE GENOMIC DNA]</scope>
    <source>
        <strain evidence="3">cv. SW 3</strain>
        <tissue evidence="2">Leaf</tissue>
    </source>
</reference>
<proteinExistence type="predicted"/>
<accession>A0A5A7SZE6</accession>
<sequence length="254" mass="29083">MPLKDSTETKMGCQERRGGRMGSWSDLVWIVDGRKWIKRSDRVWRQHLRTLQPKEAKCGKRKENPWTTPSSLPRRNYEITPRTPSVSRGDLAARQTELEEHLATIARKKKAKSKGQLLTTGPQEKRKPSEAAKLESMAETPLEIHKSSGPLRSSSSQAQSNMRRVLERDRKFWALVHDCAFQGSSEGHPRILILFNLLGLVNGSLSHSSKSWRDSAPTSLAFFDLTLLRKPRSRYRPRTEAKEAKVSKRCYSYN</sequence>